<dbReference type="Pfam" id="PF02699">
    <property type="entry name" value="YajC"/>
    <property type="match status" value="1"/>
</dbReference>
<comment type="similarity">
    <text evidence="2">Belongs to the YajC family.</text>
</comment>
<comment type="subcellular location">
    <subcellularLocation>
        <location evidence="1">Cell membrane</location>
        <topology evidence="1">Single-pass membrane protein</topology>
    </subcellularLocation>
</comment>
<evidence type="ECO:0000256" key="2">
    <source>
        <dbReference type="ARBA" id="ARBA00006742"/>
    </source>
</evidence>
<feature type="transmembrane region" description="Helical" evidence="10">
    <location>
        <begin position="20"/>
        <end position="39"/>
    </location>
</feature>
<evidence type="ECO:0000313" key="11">
    <source>
        <dbReference type="EMBL" id="SKA59534.1"/>
    </source>
</evidence>
<dbReference type="Proteomes" id="UP000190814">
    <property type="component" value="Unassembled WGS sequence"/>
</dbReference>
<evidence type="ECO:0000256" key="8">
    <source>
        <dbReference type="ARBA" id="ARBA00023010"/>
    </source>
</evidence>
<evidence type="ECO:0000256" key="10">
    <source>
        <dbReference type="SAM" id="Phobius"/>
    </source>
</evidence>
<proteinExistence type="inferred from homology"/>
<evidence type="ECO:0000256" key="1">
    <source>
        <dbReference type="ARBA" id="ARBA00004162"/>
    </source>
</evidence>
<evidence type="ECO:0000256" key="4">
    <source>
        <dbReference type="ARBA" id="ARBA00022475"/>
    </source>
</evidence>
<keyword evidence="7 10" id="KW-1133">Transmembrane helix</keyword>
<dbReference type="PANTHER" id="PTHR33909:SF1">
    <property type="entry name" value="SEC TRANSLOCON ACCESSORY COMPLEX SUBUNIT YAJC"/>
    <property type="match status" value="1"/>
</dbReference>
<name>A0A1T4V3S6_9FIRM</name>
<keyword evidence="12" id="KW-1185">Reference proteome</keyword>
<evidence type="ECO:0000256" key="9">
    <source>
        <dbReference type="ARBA" id="ARBA00023136"/>
    </source>
</evidence>
<organism evidence="11 12">
    <name type="scientific">Eubacterium uniforme</name>
    <dbReference type="NCBI Taxonomy" id="39495"/>
    <lineage>
        <taxon>Bacteria</taxon>
        <taxon>Bacillati</taxon>
        <taxon>Bacillota</taxon>
        <taxon>Clostridia</taxon>
        <taxon>Eubacteriales</taxon>
        <taxon>Eubacteriaceae</taxon>
        <taxon>Eubacterium</taxon>
    </lineage>
</organism>
<dbReference type="AlphaFoldDB" id="A0A1T4V3S6"/>
<accession>A0A1T4V3S6</accession>
<evidence type="ECO:0000313" key="12">
    <source>
        <dbReference type="Proteomes" id="UP000190814"/>
    </source>
</evidence>
<dbReference type="SMART" id="SM01323">
    <property type="entry name" value="YajC"/>
    <property type="match status" value="1"/>
</dbReference>
<dbReference type="InterPro" id="IPR003849">
    <property type="entry name" value="Preprotein_translocase_YajC"/>
</dbReference>
<keyword evidence="5 10" id="KW-0812">Transmembrane</keyword>
<reference evidence="11 12" key="1">
    <citation type="submission" date="2017-02" db="EMBL/GenBank/DDBJ databases">
        <authorList>
            <person name="Peterson S.W."/>
        </authorList>
    </citation>
    <scope>NUCLEOTIDE SEQUENCE [LARGE SCALE GENOMIC DNA]</scope>
    <source>
        <strain evidence="11 12">ATCC 35992</strain>
    </source>
</reference>
<keyword evidence="4" id="KW-1003">Cell membrane</keyword>
<dbReference type="NCBIfam" id="TIGR00739">
    <property type="entry name" value="yajC"/>
    <property type="match status" value="1"/>
</dbReference>
<evidence type="ECO:0000256" key="5">
    <source>
        <dbReference type="ARBA" id="ARBA00022692"/>
    </source>
</evidence>
<dbReference type="GO" id="GO:0015031">
    <property type="term" value="P:protein transport"/>
    <property type="evidence" value="ECO:0007669"/>
    <property type="project" value="UniProtKB-KW"/>
</dbReference>
<gene>
    <name evidence="11" type="ORF">SAMN02745111_00016</name>
</gene>
<dbReference type="EMBL" id="FUXZ01000002">
    <property type="protein sequence ID" value="SKA59534.1"/>
    <property type="molecule type" value="Genomic_DNA"/>
</dbReference>
<evidence type="ECO:0000256" key="6">
    <source>
        <dbReference type="ARBA" id="ARBA00022927"/>
    </source>
</evidence>
<dbReference type="RefSeq" id="WP_423240938.1">
    <property type="nucleotide sequence ID" value="NZ_FUXZ01000002.1"/>
</dbReference>
<keyword evidence="9 10" id="KW-0472">Membrane</keyword>
<dbReference type="GO" id="GO:0005886">
    <property type="term" value="C:plasma membrane"/>
    <property type="evidence" value="ECO:0007669"/>
    <property type="project" value="UniProtKB-SubCell"/>
</dbReference>
<protein>
    <submittedName>
        <fullName evidence="11">Protein translocase subunit yajC</fullName>
    </submittedName>
</protein>
<keyword evidence="8" id="KW-0811">Translocation</keyword>
<evidence type="ECO:0000256" key="7">
    <source>
        <dbReference type="ARBA" id="ARBA00022989"/>
    </source>
</evidence>
<sequence length="107" mass="11876">MFNNLFLAEKASDAAGGNVILMIVFYVVILGGMLYLFAIKPQKKEEAKRKALLDELKVGSYICTSAGFYGQVIGLEDEVAIVEFGNNKNCRIPMKKTHIVSVENEEE</sequence>
<keyword evidence="3" id="KW-0813">Transport</keyword>
<keyword evidence="6" id="KW-0653">Protein transport</keyword>
<evidence type="ECO:0000256" key="3">
    <source>
        <dbReference type="ARBA" id="ARBA00022448"/>
    </source>
</evidence>
<dbReference type="PANTHER" id="PTHR33909">
    <property type="entry name" value="SEC TRANSLOCON ACCESSORY COMPLEX SUBUNIT YAJC"/>
    <property type="match status" value="1"/>
</dbReference>
<dbReference type="STRING" id="39495.SAMN02745111_00016"/>